<comment type="caution">
    <text evidence="1">The sequence shown here is derived from an EMBL/GenBank/DDBJ whole genome shotgun (WGS) entry which is preliminary data.</text>
</comment>
<evidence type="ECO:0000313" key="1">
    <source>
        <dbReference type="EMBL" id="CAF1541198.1"/>
    </source>
</evidence>
<gene>
    <name evidence="1" type="ORF">VCS650_LOCUS44019</name>
</gene>
<dbReference type="SUPFAM" id="SSF57184">
    <property type="entry name" value="Growth factor receptor domain"/>
    <property type="match status" value="1"/>
</dbReference>
<sequence>MPCSIGCKKCNKENQCKECDGSKGYHSQGEYCVPTCPL</sequence>
<accession>A0A815W731</accession>
<name>A0A815W731_9BILA</name>
<proteinExistence type="predicted"/>
<reference evidence="1" key="1">
    <citation type="submission" date="2021-02" db="EMBL/GenBank/DDBJ databases">
        <authorList>
            <person name="Nowell W R."/>
        </authorList>
    </citation>
    <scope>NUCLEOTIDE SEQUENCE</scope>
</reference>
<evidence type="ECO:0000313" key="2">
    <source>
        <dbReference type="Proteomes" id="UP000663891"/>
    </source>
</evidence>
<dbReference type="AlphaFoldDB" id="A0A815W731"/>
<protein>
    <submittedName>
        <fullName evidence="1">Uncharacterized protein</fullName>
    </submittedName>
</protein>
<feature type="non-terminal residue" evidence="1">
    <location>
        <position position="38"/>
    </location>
</feature>
<dbReference type="Proteomes" id="UP000663891">
    <property type="component" value="Unassembled WGS sequence"/>
</dbReference>
<organism evidence="1 2">
    <name type="scientific">Adineta steineri</name>
    <dbReference type="NCBI Taxonomy" id="433720"/>
    <lineage>
        <taxon>Eukaryota</taxon>
        <taxon>Metazoa</taxon>
        <taxon>Spiralia</taxon>
        <taxon>Gnathifera</taxon>
        <taxon>Rotifera</taxon>
        <taxon>Eurotatoria</taxon>
        <taxon>Bdelloidea</taxon>
        <taxon>Adinetida</taxon>
        <taxon>Adinetidae</taxon>
        <taxon>Adineta</taxon>
    </lineage>
</organism>
<dbReference type="EMBL" id="CAJNON010007186">
    <property type="protein sequence ID" value="CAF1541198.1"/>
    <property type="molecule type" value="Genomic_DNA"/>
</dbReference>
<dbReference type="InterPro" id="IPR009030">
    <property type="entry name" value="Growth_fac_rcpt_cys_sf"/>
</dbReference>